<comment type="caution">
    <text evidence="2">The sequence shown here is derived from an EMBL/GenBank/DDBJ whole genome shotgun (WGS) entry which is preliminary data.</text>
</comment>
<evidence type="ECO:0000256" key="1">
    <source>
        <dbReference type="SAM" id="MobiDB-lite"/>
    </source>
</evidence>
<feature type="region of interest" description="Disordered" evidence="1">
    <location>
        <begin position="117"/>
        <end position="139"/>
    </location>
</feature>
<gene>
    <name evidence="2" type="ORF">GALL_88320</name>
</gene>
<sequence length="165" mass="18260">MHQQRELKAECQHVHKALRIRWHAKGQALGEFDSNRIVWRNPIAGNVNHQDFGMRRTRGFLPTKSPDQIEVTMLPNRVTKCTRARKHQLSVGNFLEVGKGAELLRHYPALSGRLSNPARGGFDTSTAGAPEMAFNHDTPPTVTSNVIGSGLEAFGSSIVTISLRP</sequence>
<protein>
    <submittedName>
        <fullName evidence="2">Uncharacterized protein</fullName>
    </submittedName>
</protein>
<dbReference type="EMBL" id="MLJW01000029">
    <property type="protein sequence ID" value="OIR08839.1"/>
    <property type="molecule type" value="Genomic_DNA"/>
</dbReference>
<dbReference type="AlphaFoldDB" id="A0A1J5SK79"/>
<name>A0A1J5SK79_9ZZZZ</name>
<reference evidence="2" key="1">
    <citation type="submission" date="2016-10" db="EMBL/GenBank/DDBJ databases">
        <title>Sequence of Gallionella enrichment culture.</title>
        <authorList>
            <person name="Poehlein A."/>
            <person name="Muehling M."/>
            <person name="Daniel R."/>
        </authorList>
    </citation>
    <scope>NUCLEOTIDE SEQUENCE</scope>
</reference>
<organism evidence="2">
    <name type="scientific">mine drainage metagenome</name>
    <dbReference type="NCBI Taxonomy" id="410659"/>
    <lineage>
        <taxon>unclassified sequences</taxon>
        <taxon>metagenomes</taxon>
        <taxon>ecological metagenomes</taxon>
    </lineage>
</organism>
<evidence type="ECO:0000313" key="2">
    <source>
        <dbReference type="EMBL" id="OIR08839.1"/>
    </source>
</evidence>
<accession>A0A1J5SK79</accession>
<proteinExistence type="predicted"/>